<name>A0A8H7W620_9HELO</name>
<dbReference type="PANTHER" id="PTHR43591:SF10">
    <property type="entry name" value="ABC TRANSMEMBRANE TYPE-1 DOMAIN-CONTAINING PROTEIN-RELATED"/>
    <property type="match status" value="1"/>
</dbReference>
<evidence type="ECO:0000313" key="3">
    <source>
        <dbReference type="Proteomes" id="UP000664132"/>
    </source>
</evidence>
<dbReference type="Proteomes" id="UP000664132">
    <property type="component" value="Unassembled WGS sequence"/>
</dbReference>
<dbReference type="Pfam" id="PF13489">
    <property type="entry name" value="Methyltransf_23"/>
    <property type="match status" value="1"/>
</dbReference>
<gene>
    <name evidence="2" type="ORF">IFR04_010185</name>
</gene>
<accession>A0A8H7W620</accession>
<protein>
    <recommendedName>
        <fullName evidence="4">S-adenosyl-L-methionine-dependent methyltransferase</fullName>
    </recommendedName>
</protein>
<evidence type="ECO:0000256" key="1">
    <source>
        <dbReference type="SAM" id="MobiDB-lite"/>
    </source>
</evidence>
<reference evidence="2" key="1">
    <citation type="submission" date="2021-02" db="EMBL/GenBank/DDBJ databases">
        <title>Genome sequence Cadophora malorum strain M34.</title>
        <authorList>
            <person name="Stefanovic E."/>
            <person name="Vu D."/>
            <person name="Scully C."/>
            <person name="Dijksterhuis J."/>
            <person name="Roader J."/>
            <person name="Houbraken J."/>
        </authorList>
    </citation>
    <scope>NUCLEOTIDE SEQUENCE</scope>
    <source>
        <strain evidence="2">M34</strain>
    </source>
</reference>
<evidence type="ECO:0008006" key="4">
    <source>
        <dbReference type="Google" id="ProtNLM"/>
    </source>
</evidence>
<evidence type="ECO:0000313" key="2">
    <source>
        <dbReference type="EMBL" id="KAG4416667.1"/>
    </source>
</evidence>
<dbReference type="AlphaFoldDB" id="A0A8H7W620"/>
<feature type="compositionally biased region" description="Low complexity" evidence="1">
    <location>
        <begin position="64"/>
        <end position="76"/>
    </location>
</feature>
<dbReference type="CDD" id="cd02440">
    <property type="entry name" value="AdoMet_MTases"/>
    <property type="match status" value="1"/>
</dbReference>
<comment type="caution">
    <text evidence="2">The sequence shown here is derived from an EMBL/GenBank/DDBJ whole genome shotgun (WGS) entry which is preliminary data.</text>
</comment>
<dbReference type="GO" id="GO:0008168">
    <property type="term" value="F:methyltransferase activity"/>
    <property type="evidence" value="ECO:0007669"/>
    <property type="project" value="TreeGrafter"/>
</dbReference>
<dbReference type="Gene3D" id="3.40.50.150">
    <property type="entry name" value="Vaccinia Virus protein VP39"/>
    <property type="match status" value="1"/>
</dbReference>
<proteinExistence type="predicted"/>
<dbReference type="PANTHER" id="PTHR43591">
    <property type="entry name" value="METHYLTRANSFERASE"/>
    <property type="match status" value="1"/>
</dbReference>
<dbReference type="InterPro" id="IPR029063">
    <property type="entry name" value="SAM-dependent_MTases_sf"/>
</dbReference>
<dbReference type="OrthoDB" id="2013972at2759"/>
<sequence>MADPVPTAPVATSPSLPQTDDPASEPTTSVVSTSAAPPATDLSVVQAPQDNDNDSLDGEDSAFGDGDSSTGSVSSSIRHYREVHGRTFHNYGNTEYWGPNDETQNEQLDIGHHMCTLILDNKLYLAPIEKNIQKVLDIGTGTGIWAIDFADEHPSATVIGTDISPIQPTWVPPNLKFEIDDAQLEWTFADNDFDYIHIRCLMGSIDNWPLLYQRAFKATKPGGYIEHLDMDIQFTSDDGTVKEGDIMYEWSKVFIGAGEMMGRTFTIARNSKQLLEEAGFVDVVEKTYKIPVGAWMEDPKWKEIGRWDLLYLTTGLEGMALYILKNVLGWEFVQIQVYLASMRKALLNKNLHGYYPITVVYGRKPEFSMD</sequence>
<dbReference type="SUPFAM" id="SSF53335">
    <property type="entry name" value="S-adenosyl-L-methionine-dependent methyltransferases"/>
    <property type="match status" value="1"/>
</dbReference>
<feature type="compositionally biased region" description="Acidic residues" evidence="1">
    <location>
        <begin position="51"/>
        <end position="62"/>
    </location>
</feature>
<organism evidence="2 3">
    <name type="scientific">Cadophora malorum</name>
    <dbReference type="NCBI Taxonomy" id="108018"/>
    <lineage>
        <taxon>Eukaryota</taxon>
        <taxon>Fungi</taxon>
        <taxon>Dikarya</taxon>
        <taxon>Ascomycota</taxon>
        <taxon>Pezizomycotina</taxon>
        <taxon>Leotiomycetes</taxon>
        <taxon>Helotiales</taxon>
        <taxon>Ploettnerulaceae</taxon>
        <taxon>Cadophora</taxon>
    </lineage>
</organism>
<dbReference type="EMBL" id="JAFJYH010000178">
    <property type="protein sequence ID" value="KAG4416667.1"/>
    <property type="molecule type" value="Genomic_DNA"/>
</dbReference>
<keyword evidence="3" id="KW-1185">Reference proteome</keyword>
<feature type="compositionally biased region" description="Polar residues" evidence="1">
    <location>
        <begin position="25"/>
        <end position="35"/>
    </location>
</feature>
<feature type="region of interest" description="Disordered" evidence="1">
    <location>
        <begin position="1"/>
        <end position="76"/>
    </location>
</feature>